<organism evidence="1">
    <name type="scientific">marine sediment metagenome</name>
    <dbReference type="NCBI Taxonomy" id="412755"/>
    <lineage>
        <taxon>unclassified sequences</taxon>
        <taxon>metagenomes</taxon>
        <taxon>ecological metagenomes</taxon>
    </lineage>
</organism>
<reference evidence="1" key="1">
    <citation type="journal article" date="2014" name="Front. Microbiol.">
        <title>High frequency of phylogenetically diverse reductive dehalogenase-homologous genes in deep subseafloor sedimentary metagenomes.</title>
        <authorList>
            <person name="Kawai M."/>
            <person name="Futagami T."/>
            <person name="Toyoda A."/>
            <person name="Takaki Y."/>
            <person name="Nishi S."/>
            <person name="Hori S."/>
            <person name="Arai W."/>
            <person name="Tsubouchi T."/>
            <person name="Morono Y."/>
            <person name="Uchiyama I."/>
            <person name="Ito T."/>
            <person name="Fujiyama A."/>
            <person name="Inagaki F."/>
            <person name="Takami H."/>
        </authorList>
    </citation>
    <scope>NUCLEOTIDE SEQUENCE</scope>
    <source>
        <strain evidence="1">Expedition CK06-06</strain>
    </source>
</reference>
<proteinExistence type="predicted"/>
<accession>X0XEC5</accession>
<protein>
    <submittedName>
        <fullName evidence="1">Uncharacterized protein</fullName>
    </submittedName>
</protein>
<evidence type="ECO:0000313" key="1">
    <source>
        <dbReference type="EMBL" id="GAG23326.1"/>
    </source>
</evidence>
<name>X0XEC5_9ZZZZ</name>
<sequence>LDALDPLPDSMLAVDVHTAAMKYLPVEDI</sequence>
<dbReference type="EMBL" id="BARS01034532">
    <property type="protein sequence ID" value="GAG23326.1"/>
    <property type="molecule type" value="Genomic_DNA"/>
</dbReference>
<feature type="non-terminal residue" evidence="1">
    <location>
        <position position="1"/>
    </location>
</feature>
<comment type="caution">
    <text evidence="1">The sequence shown here is derived from an EMBL/GenBank/DDBJ whole genome shotgun (WGS) entry which is preliminary data.</text>
</comment>
<dbReference type="AlphaFoldDB" id="X0XEC5"/>
<gene>
    <name evidence="1" type="ORF">S01H1_53332</name>
</gene>